<dbReference type="Gene3D" id="1.20.58.480">
    <property type="match status" value="2"/>
</dbReference>
<sequence>MDREQIYASMAGEGRLDYEKYLNTPKLLSCQKPYEQLCNADELQFQIVHQSEELWMKLICYTLLEIDECMAAGETFKVLTLFARVHKAMGFLIEQLSILDTMSIKDYQAIRLQLGNGSGQESPGFRTLLQLYKPLWLTFERVYLEQKGLTVEQIYNSEYRHDESYMVAEAMIEYDQLFQHFRYHHIKLIHRSIGIDSMSLKGRSTEILNSGMKMQFFPKLWQIRGQMTDIWGGVYGVKRDSIAD</sequence>
<keyword evidence="1" id="KW-0560">Oxidoreductase</keyword>
<dbReference type="PANTHER" id="PTHR10138">
    <property type="entry name" value="TRYPTOPHAN 2,3-DIOXYGENASE"/>
    <property type="match status" value="1"/>
</dbReference>
<dbReference type="PANTHER" id="PTHR10138:SF0">
    <property type="entry name" value="TRYPTOPHAN 2,3-DIOXYGENASE"/>
    <property type="match status" value="1"/>
</dbReference>
<organism evidence="1 2">
    <name type="scientific">Shewanella algae</name>
    <dbReference type="NCBI Taxonomy" id="38313"/>
    <lineage>
        <taxon>Bacteria</taxon>
        <taxon>Pseudomonadati</taxon>
        <taxon>Pseudomonadota</taxon>
        <taxon>Gammaproteobacteria</taxon>
        <taxon>Alteromonadales</taxon>
        <taxon>Shewanellaceae</taxon>
        <taxon>Shewanella</taxon>
    </lineage>
</organism>
<dbReference type="GO" id="GO:0019442">
    <property type="term" value="P:L-tryptophan catabolic process to acetyl-CoA"/>
    <property type="evidence" value="ECO:0007669"/>
    <property type="project" value="TreeGrafter"/>
</dbReference>
<dbReference type="SUPFAM" id="SSF140959">
    <property type="entry name" value="Indolic compounds 2,3-dioxygenase-like"/>
    <property type="match status" value="1"/>
</dbReference>
<evidence type="ECO:0000313" key="2">
    <source>
        <dbReference type="Proteomes" id="UP000254069"/>
    </source>
</evidence>
<dbReference type="EMBL" id="UGYO01000001">
    <property type="protein sequence ID" value="SUI46816.1"/>
    <property type="molecule type" value="Genomic_DNA"/>
</dbReference>
<dbReference type="RefSeq" id="WP_115388993.1">
    <property type="nucleotide sequence ID" value="NZ_JADZHC010000038.1"/>
</dbReference>
<keyword evidence="2" id="KW-1185">Reference proteome</keyword>
<dbReference type="AlphaFoldDB" id="A0A379YMZ1"/>
<protein>
    <submittedName>
        <fullName evidence="1">Tryptophan 2,3-dioxygenase</fullName>
        <ecNumber evidence="1">1.13.11.11</ecNumber>
    </submittedName>
</protein>
<dbReference type="GO" id="GO:0019441">
    <property type="term" value="P:L-tryptophan catabolic process to kynurenine"/>
    <property type="evidence" value="ECO:0007669"/>
    <property type="project" value="InterPro"/>
</dbReference>
<dbReference type="InterPro" id="IPR037217">
    <property type="entry name" value="Trp/Indoleamine_2_3_dOase-like"/>
</dbReference>
<evidence type="ECO:0000313" key="1">
    <source>
        <dbReference type="EMBL" id="SUI46816.1"/>
    </source>
</evidence>
<dbReference type="EC" id="1.13.11.11" evidence="1"/>
<dbReference type="GO" id="GO:0046872">
    <property type="term" value="F:metal ion binding"/>
    <property type="evidence" value="ECO:0007669"/>
    <property type="project" value="InterPro"/>
</dbReference>
<dbReference type="InterPro" id="IPR004981">
    <property type="entry name" value="Trp_2_3_dOase"/>
</dbReference>
<dbReference type="GO" id="GO:0004833">
    <property type="term" value="F:L-tryptophan 2,3-dioxygenase activity"/>
    <property type="evidence" value="ECO:0007669"/>
    <property type="project" value="UniProtKB-EC"/>
</dbReference>
<dbReference type="Pfam" id="PF03301">
    <property type="entry name" value="Trp_dioxygenase"/>
    <property type="match status" value="1"/>
</dbReference>
<accession>A0A379YMZ1</accession>
<gene>
    <name evidence="1" type="primary">kynA</name>
    <name evidence="1" type="ORF">NCTC10738_00218</name>
</gene>
<keyword evidence="1" id="KW-0223">Dioxygenase</keyword>
<proteinExistence type="predicted"/>
<name>A0A379YMZ1_9GAMM</name>
<dbReference type="Proteomes" id="UP000254069">
    <property type="component" value="Unassembled WGS sequence"/>
</dbReference>
<dbReference type="GO" id="GO:0020037">
    <property type="term" value="F:heme binding"/>
    <property type="evidence" value="ECO:0007669"/>
    <property type="project" value="InterPro"/>
</dbReference>
<reference evidence="1 2" key="1">
    <citation type="submission" date="2018-06" db="EMBL/GenBank/DDBJ databases">
        <authorList>
            <consortium name="Pathogen Informatics"/>
            <person name="Doyle S."/>
        </authorList>
    </citation>
    <scope>NUCLEOTIDE SEQUENCE [LARGE SCALE GENOMIC DNA]</scope>
    <source>
        <strain evidence="1 2">NCTC10738</strain>
    </source>
</reference>